<dbReference type="InterPro" id="IPR007527">
    <property type="entry name" value="Znf_SWIM"/>
</dbReference>
<dbReference type="GO" id="GO:0008270">
    <property type="term" value="F:zinc ion binding"/>
    <property type="evidence" value="ECO:0007669"/>
    <property type="project" value="UniProtKB-KW"/>
</dbReference>
<dbReference type="PROSITE" id="PS50966">
    <property type="entry name" value="ZF_SWIM"/>
    <property type="match status" value="1"/>
</dbReference>
<dbReference type="SUPFAM" id="SSF68906">
    <property type="entry name" value="SAP domain"/>
    <property type="match status" value="1"/>
</dbReference>
<dbReference type="EMBL" id="CACVKT020006757">
    <property type="protein sequence ID" value="CAC5403392.1"/>
    <property type="molecule type" value="Genomic_DNA"/>
</dbReference>
<dbReference type="PANTHER" id="PTHR46609">
    <property type="entry name" value="EXONUCLEASE, PHAGE-TYPE/RECB, C-TERMINAL DOMAIN-CONTAINING PROTEIN"/>
    <property type="match status" value="1"/>
</dbReference>
<dbReference type="InterPro" id="IPR051703">
    <property type="entry name" value="NF-kappa-B_Signaling_Reg"/>
</dbReference>
<reference evidence="4 5" key="1">
    <citation type="submission" date="2020-06" db="EMBL/GenBank/DDBJ databases">
        <authorList>
            <person name="Li R."/>
            <person name="Bekaert M."/>
        </authorList>
    </citation>
    <scope>NUCLEOTIDE SEQUENCE [LARGE SCALE GENOMIC DNA]</scope>
    <source>
        <strain evidence="5">wild</strain>
    </source>
</reference>
<sequence>MAAAKYSLWTVPKLKAELSIKGAVITGRKADLIDRLVAYDRNHNFKPPIIEIPEATDIEWPKHGYKQLIADHRLVFSKVTREQIDGDKQVTYNYHIKLDKSGSPVNSKCECPAGKGPNATCKHVAAVLLMADIFSNTGEISIQKSCTEGLQTFQQPKTYYNGAPVKMEKLAKRKPTEILEDPRPQKYRNMEGFTDHTAQLDHDYLSLPFAEHWVDRALKVTAQQAKLAEKETRGQSSNKKWFYLRQWRITASRFGEISKMTGRRNVQKLCQSMCSQKSLNVKSVLHGKMYEQKAISQFEHKFKLKCQPCGLFISADKPFLGASPDALIGDDCVVEVKCPYTGRNESIVPGDNFSFLQYGKDGNITLRKTSNYYDQIQGQLFLSQREQCYFIVYTFKDLFVENIEINHDYCVGCLLPKLELFYSKHFRPYIASML</sequence>
<evidence type="ECO:0000313" key="4">
    <source>
        <dbReference type="EMBL" id="CAC5403392.1"/>
    </source>
</evidence>
<dbReference type="Pfam" id="PF04434">
    <property type="entry name" value="SWIM"/>
    <property type="match status" value="1"/>
</dbReference>
<organism evidence="4 5">
    <name type="scientific">Mytilus coruscus</name>
    <name type="common">Sea mussel</name>
    <dbReference type="NCBI Taxonomy" id="42192"/>
    <lineage>
        <taxon>Eukaryota</taxon>
        <taxon>Metazoa</taxon>
        <taxon>Spiralia</taxon>
        <taxon>Lophotrochozoa</taxon>
        <taxon>Mollusca</taxon>
        <taxon>Bivalvia</taxon>
        <taxon>Autobranchia</taxon>
        <taxon>Pteriomorphia</taxon>
        <taxon>Mytilida</taxon>
        <taxon>Mytiloidea</taxon>
        <taxon>Mytilidae</taxon>
        <taxon>Mytilinae</taxon>
        <taxon>Mytilus</taxon>
    </lineage>
</organism>
<proteinExistence type="predicted"/>
<accession>A0A6J8D7U5</accession>
<dbReference type="InterPro" id="IPR003034">
    <property type="entry name" value="SAP_dom"/>
</dbReference>
<dbReference type="InterPro" id="IPR011604">
    <property type="entry name" value="PDDEXK-like_dom_sf"/>
</dbReference>
<keyword evidence="5" id="KW-1185">Reference proteome</keyword>
<evidence type="ECO:0000259" key="3">
    <source>
        <dbReference type="PROSITE" id="PS50966"/>
    </source>
</evidence>
<dbReference type="Pfam" id="PF09588">
    <property type="entry name" value="YqaJ"/>
    <property type="match status" value="1"/>
</dbReference>
<dbReference type="PROSITE" id="PS50800">
    <property type="entry name" value="SAP"/>
    <property type="match status" value="1"/>
</dbReference>
<keyword evidence="1" id="KW-0862">Zinc</keyword>
<dbReference type="InterPro" id="IPR019080">
    <property type="entry name" value="YqaJ_viral_recombinase"/>
</dbReference>
<dbReference type="AlphaFoldDB" id="A0A6J8D7U5"/>
<evidence type="ECO:0000259" key="2">
    <source>
        <dbReference type="PROSITE" id="PS50800"/>
    </source>
</evidence>
<evidence type="ECO:0000256" key="1">
    <source>
        <dbReference type="PROSITE-ProRule" id="PRU00325"/>
    </source>
</evidence>
<dbReference type="InterPro" id="IPR036361">
    <property type="entry name" value="SAP_dom_sf"/>
</dbReference>
<dbReference type="Gene3D" id="3.90.320.10">
    <property type="match status" value="1"/>
</dbReference>
<feature type="domain" description="SAP" evidence="2">
    <location>
        <begin position="6"/>
        <end position="40"/>
    </location>
</feature>
<dbReference type="SUPFAM" id="SSF52980">
    <property type="entry name" value="Restriction endonuclease-like"/>
    <property type="match status" value="1"/>
</dbReference>
<dbReference type="InterPro" id="IPR011335">
    <property type="entry name" value="Restrct_endonuc-II-like"/>
</dbReference>
<dbReference type="GO" id="GO:0006281">
    <property type="term" value="P:DNA repair"/>
    <property type="evidence" value="ECO:0007669"/>
    <property type="project" value="UniProtKB-ARBA"/>
</dbReference>
<dbReference type="OrthoDB" id="6150801at2759"/>
<dbReference type="PANTHER" id="PTHR46609:SF8">
    <property type="entry name" value="YQAJ VIRAL RECOMBINASE DOMAIN-CONTAINING PROTEIN"/>
    <property type="match status" value="1"/>
</dbReference>
<dbReference type="SMART" id="SM00513">
    <property type="entry name" value="SAP"/>
    <property type="match status" value="1"/>
</dbReference>
<name>A0A6J8D7U5_MYTCO</name>
<dbReference type="Pfam" id="PF02037">
    <property type="entry name" value="SAP"/>
    <property type="match status" value="1"/>
</dbReference>
<keyword evidence="1" id="KW-0479">Metal-binding</keyword>
<protein>
    <recommendedName>
        <fullName evidence="6">SWIM-type domain-containing protein</fullName>
    </recommendedName>
</protein>
<dbReference type="Proteomes" id="UP000507470">
    <property type="component" value="Unassembled WGS sequence"/>
</dbReference>
<keyword evidence="1" id="KW-0863">Zinc-finger</keyword>
<evidence type="ECO:0000313" key="5">
    <source>
        <dbReference type="Proteomes" id="UP000507470"/>
    </source>
</evidence>
<dbReference type="Gene3D" id="1.10.720.30">
    <property type="entry name" value="SAP domain"/>
    <property type="match status" value="1"/>
</dbReference>
<dbReference type="CDD" id="cd22343">
    <property type="entry name" value="PDDEXK_lambda_exonuclease-like"/>
    <property type="match status" value="1"/>
</dbReference>
<evidence type="ECO:0008006" key="6">
    <source>
        <dbReference type="Google" id="ProtNLM"/>
    </source>
</evidence>
<feature type="domain" description="SWIM-type" evidence="3">
    <location>
        <begin position="94"/>
        <end position="132"/>
    </location>
</feature>
<gene>
    <name evidence="4" type="ORF">MCOR_37291</name>
</gene>